<dbReference type="EMBL" id="UOEE01000080">
    <property type="protein sequence ID" value="VAV88966.1"/>
    <property type="molecule type" value="Genomic_DNA"/>
</dbReference>
<dbReference type="AlphaFoldDB" id="A0A3B0RJJ2"/>
<feature type="domain" description="TonB-dependent receptor-like beta-barrel" evidence="4">
    <location>
        <begin position="66"/>
        <end position="538"/>
    </location>
</feature>
<keyword evidence="3" id="KW-0998">Cell outer membrane</keyword>
<name>A0A3B0RJJ2_9ZZZZ</name>
<keyword evidence="5" id="KW-0675">Receptor</keyword>
<dbReference type="GO" id="GO:0009279">
    <property type="term" value="C:cell outer membrane"/>
    <property type="evidence" value="ECO:0007669"/>
    <property type="project" value="UniProtKB-SubCell"/>
</dbReference>
<evidence type="ECO:0000256" key="2">
    <source>
        <dbReference type="ARBA" id="ARBA00023136"/>
    </source>
</evidence>
<evidence type="ECO:0000259" key="4">
    <source>
        <dbReference type="Pfam" id="PF00593"/>
    </source>
</evidence>
<evidence type="ECO:0000313" key="5">
    <source>
        <dbReference type="EMBL" id="VAV88966.1"/>
    </source>
</evidence>
<organism evidence="5">
    <name type="scientific">hydrothermal vent metagenome</name>
    <dbReference type="NCBI Taxonomy" id="652676"/>
    <lineage>
        <taxon>unclassified sequences</taxon>
        <taxon>metagenomes</taxon>
        <taxon>ecological metagenomes</taxon>
    </lineage>
</organism>
<dbReference type="InterPro" id="IPR036942">
    <property type="entry name" value="Beta-barrel_TonB_sf"/>
</dbReference>
<evidence type="ECO:0000256" key="1">
    <source>
        <dbReference type="ARBA" id="ARBA00004442"/>
    </source>
</evidence>
<protein>
    <submittedName>
        <fullName evidence="5">TonB-dependent receptor</fullName>
    </submittedName>
</protein>
<evidence type="ECO:0000256" key="3">
    <source>
        <dbReference type="ARBA" id="ARBA00023237"/>
    </source>
</evidence>
<dbReference type="PANTHER" id="PTHR47234">
    <property type="match status" value="1"/>
</dbReference>
<dbReference type="InterPro" id="IPR000531">
    <property type="entry name" value="Beta-barrel_TonB"/>
</dbReference>
<dbReference type="Pfam" id="PF00593">
    <property type="entry name" value="TonB_dep_Rec_b-barrel"/>
    <property type="match status" value="1"/>
</dbReference>
<sequence length="581" mass="63125">EALSRGQQRPDAQALIDAGVQGVGSDAPFGDAPLVQTWGRPETNALRLFVNAGIDLNENTSLYARAGYGDTFGRYRFFYRRPGDDDDAAALEALVGLGYTGPLAQRGYTPFLDGNQKDYSLATGIKGDLSNGTVYDFSFSYGRNEMSLFLNNEINPALGLTADLQIPQLNFVMGGYQQEELGFNADFSTPVSDSINLAYGAEWRQETFTTIAGERNSYIDENGDEGAGVDGRISPSDAGRFSRNNFAVYVDIEQDVTDRFMLQYALRYENFSDFGGTLNGKVAGRFNLTDAIALRGAVSTGFKAPTPGQANIKATISTFDGVTGNLILEGLISPTDPRAIAAGGKELTEEKSFNISFGTTADLTANTTMTLDFYKIAVDNRLYRSGDITAADGTSISFYTNALDVNYTGIDLVLTSNQEWANNASTDFSLAYSYNKIDVVNQALVNGVQPVSDGTVEDIENNYPNHRFTATANTYMGDKWNFLVRANYYGKHFDERGRINGVDGGAPSAEIGAIVFFDAELGYNVNEMVRVAVGGSNIFDSFVDTIGPPNANRLSVGLQYPRRSAANYEGGSWYANVRVRF</sequence>
<accession>A0A3B0RJJ2</accession>
<dbReference type="SUPFAM" id="SSF56935">
    <property type="entry name" value="Porins"/>
    <property type="match status" value="1"/>
</dbReference>
<feature type="non-terminal residue" evidence="5">
    <location>
        <position position="1"/>
    </location>
</feature>
<dbReference type="Gene3D" id="2.40.170.20">
    <property type="entry name" value="TonB-dependent receptor, beta-barrel domain"/>
    <property type="match status" value="1"/>
</dbReference>
<dbReference type="PANTHER" id="PTHR47234:SF3">
    <property type="entry name" value="SECRETIN_TONB SHORT N-TERMINAL DOMAIN-CONTAINING PROTEIN"/>
    <property type="match status" value="1"/>
</dbReference>
<proteinExistence type="predicted"/>
<keyword evidence="2" id="KW-0472">Membrane</keyword>
<comment type="subcellular location">
    <subcellularLocation>
        <location evidence="1">Cell outer membrane</location>
    </subcellularLocation>
</comment>
<gene>
    <name evidence="5" type="ORF">MNBD_ALPHA06-1619</name>
</gene>
<reference evidence="5" key="1">
    <citation type="submission" date="2018-06" db="EMBL/GenBank/DDBJ databases">
        <authorList>
            <person name="Zhirakovskaya E."/>
        </authorList>
    </citation>
    <scope>NUCLEOTIDE SEQUENCE</scope>
</reference>